<evidence type="ECO:0000256" key="7">
    <source>
        <dbReference type="ARBA" id="ARBA00023180"/>
    </source>
</evidence>
<keyword evidence="3 8" id="KW-0812">Transmembrane</keyword>
<keyword evidence="6" id="KW-0675">Receptor</keyword>
<evidence type="ECO:0000256" key="2">
    <source>
        <dbReference type="ARBA" id="ARBA00022475"/>
    </source>
</evidence>
<dbReference type="AlphaFoldDB" id="A0A226DWJ7"/>
<evidence type="ECO:0000256" key="3">
    <source>
        <dbReference type="ARBA" id="ARBA00022692"/>
    </source>
</evidence>
<dbReference type="PANTHER" id="PTHR42643">
    <property type="entry name" value="IONOTROPIC RECEPTOR 20A-RELATED"/>
    <property type="match status" value="1"/>
</dbReference>
<dbReference type="EMBL" id="LNIX01000010">
    <property type="protein sequence ID" value="OXA49589.1"/>
    <property type="molecule type" value="Genomic_DNA"/>
</dbReference>
<dbReference type="InterPro" id="IPR052192">
    <property type="entry name" value="Insect_Ionotropic_Sensory_Rcpt"/>
</dbReference>
<dbReference type="Gene3D" id="1.10.287.70">
    <property type="match status" value="1"/>
</dbReference>
<sequence>MAIMTLDENDVALVFTSFEGYQFLTCYAEPYISFDFYLTPYQTEAWVVLGVSISTIIGVMTIAYHFLYKKDKQPFSAWLFVLASLFEEGGFLPSKLEKTTFCRILIGIWSIMSVILTNGYNGIMISELNSPRRFYHPEKFDDLACQDQINGMLKSWHRDKTRISKSDWRHYENLTQFADWVHRISMGSGVDLKYRNGYSNYLMSNVDDKCYKLLSPFQRNSLMQALPEFLSILGALGNDFQYSWMWYDNGATLEIFRNLNLFTPMHSFYPNDVSFFNENFSLGVLQGNIEKEVVQCGKTVFIAKSSELQIEKEFLARKYPRKKFVVSDQVVQTYPSGIAFQFPLRSPIIKSFKGVVEAGIWVHVEGEELQAKNFNRTQAVVMRQSNNIVLTNIATLNGALPTVFILAGSLICAAMVAFIKERQLYIILLMGLTLSQNRYASFTPSLLEITA</sequence>
<evidence type="ECO:0000256" key="1">
    <source>
        <dbReference type="ARBA" id="ARBA00004651"/>
    </source>
</evidence>
<comment type="caution">
    <text evidence="9">The sequence shown here is derived from an EMBL/GenBank/DDBJ whole genome shotgun (WGS) entry which is preliminary data.</text>
</comment>
<keyword evidence="7" id="KW-0325">Glycoprotein</keyword>
<feature type="transmembrane region" description="Helical" evidence="8">
    <location>
        <begin position="398"/>
        <end position="419"/>
    </location>
</feature>
<dbReference type="GO" id="GO:0005886">
    <property type="term" value="C:plasma membrane"/>
    <property type="evidence" value="ECO:0007669"/>
    <property type="project" value="UniProtKB-SubCell"/>
</dbReference>
<keyword evidence="2" id="KW-1003">Cell membrane</keyword>
<dbReference type="Proteomes" id="UP000198287">
    <property type="component" value="Unassembled WGS sequence"/>
</dbReference>
<evidence type="ECO:0000256" key="6">
    <source>
        <dbReference type="ARBA" id="ARBA00023170"/>
    </source>
</evidence>
<organism evidence="9 10">
    <name type="scientific">Folsomia candida</name>
    <name type="common">Springtail</name>
    <dbReference type="NCBI Taxonomy" id="158441"/>
    <lineage>
        <taxon>Eukaryota</taxon>
        <taxon>Metazoa</taxon>
        <taxon>Ecdysozoa</taxon>
        <taxon>Arthropoda</taxon>
        <taxon>Hexapoda</taxon>
        <taxon>Collembola</taxon>
        <taxon>Entomobryomorpha</taxon>
        <taxon>Isotomoidea</taxon>
        <taxon>Isotomidae</taxon>
        <taxon>Proisotominae</taxon>
        <taxon>Folsomia</taxon>
    </lineage>
</organism>
<evidence type="ECO:0000256" key="8">
    <source>
        <dbReference type="SAM" id="Phobius"/>
    </source>
</evidence>
<reference evidence="9 10" key="1">
    <citation type="submission" date="2015-12" db="EMBL/GenBank/DDBJ databases">
        <title>The genome of Folsomia candida.</title>
        <authorList>
            <person name="Faddeeva A."/>
            <person name="Derks M.F."/>
            <person name="Anvar Y."/>
            <person name="Smit S."/>
            <person name="Van Straalen N."/>
            <person name="Roelofs D."/>
        </authorList>
    </citation>
    <scope>NUCLEOTIDE SEQUENCE [LARGE SCALE GENOMIC DNA]</scope>
    <source>
        <strain evidence="9 10">VU population</strain>
        <tissue evidence="9">Whole body</tissue>
    </source>
</reference>
<comment type="subcellular location">
    <subcellularLocation>
        <location evidence="1">Cell membrane</location>
        <topology evidence="1">Multi-pass membrane protein</topology>
    </subcellularLocation>
</comment>
<keyword evidence="5 8" id="KW-0472">Membrane</keyword>
<name>A0A226DWJ7_FOLCA</name>
<feature type="transmembrane region" description="Helical" evidence="8">
    <location>
        <begin position="45"/>
        <end position="67"/>
    </location>
</feature>
<accession>A0A226DWJ7</accession>
<keyword evidence="4 8" id="KW-1133">Transmembrane helix</keyword>
<evidence type="ECO:0000313" key="9">
    <source>
        <dbReference type="EMBL" id="OXA49589.1"/>
    </source>
</evidence>
<feature type="transmembrane region" description="Helical" evidence="8">
    <location>
        <begin position="101"/>
        <end position="120"/>
    </location>
</feature>
<gene>
    <name evidence="9" type="ORF">Fcan01_15660</name>
</gene>
<keyword evidence="10" id="KW-1185">Reference proteome</keyword>
<protein>
    <submittedName>
        <fullName evidence="9">Uncharacterized protein</fullName>
    </submittedName>
</protein>
<evidence type="ECO:0000313" key="10">
    <source>
        <dbReference type="Proteomes" id="UP000198287"/>
    </source>
</evidence>
<evidence type="ECO:0000256" key="4">
    <source>
        <dbReference type="ARBA" id="ARBA00022989"/>
    </source>
</evidence>
<evidence type="ECO:0000256" key="5">
    <source>
        <dbReference type="ARBA" id="ARBA00023136"/>
    </source>
</evidence>
<proteinExistence type="predicted"/>
<dbReference type="OrthoDB" id="8299140at2759"/>
<dbReference type="PANTHER" id="PTHR42643:SF30">
    <property type="entry name" value="IONOTROPIC RECEPTOR 40A-RELATED"/>
    <property type="match status" value="1"/>
</dbReference>